<sequence length="494" mass="57427">MLKQLFLTHPIAMKRLLEIGIPLISWGIITMPLWLSVWHPAVVAYFVIFFMVYWFYKSGMVALNALRSYLKLSAHTRVDWRTLAMETRSAKNIRHLIIIPEYKEPIHVLRKTMENLRKQTFPLKNLIICLATESRDTESQQTARNLQKEFNNVFGDFWVTTHRLAPGEVAGKSSNMAHAARVCVKKFRRLGYDIGDITVTSCDADALLHPSYYSYLTYQFLRDGKREYHFYQAGILFYSNIWELPIPGRVVNTISSIFNLSLLSQNSRLINFSTYSLSLKTAHEVGYWGVDVIPEDYHLFFKTYFKKGENVWVVPIFLPILVQAAQSTNFWKTLVNQYEQHKRWAWGVSDVPEVVRSYVLNQNIPVGDKTIRLFHLLESHIVWPTNWFILTLGAIIPPLINRNFSRTLLGLHLSQISSLILTLCIVFLLIIIILDARIKPARPHDYARWKIPILYLQWITLPVVSFFLSALPGLDAHTRLMLGKRLEYRVTEKV</sequence>
<evidence type="ECO:0000259" key="2">
    <source>
        <dbReference type="Pfam" id="PF13632"/>
    </source>
</evidence>
<evidence type="ECO:0000313" key="4">
    <source>
        <dbReference type="Proteomes" id="UP000178122"/>
    </source>
</evidence>
<evidence type="ECO:0000256" key="1">
    <source>
        <dbReference type="SAM" id="Phobius"/>
    </source>
</evidence>
<feature type="transmembrane region" description="Helical" evidence="1">
    <location>
        <begin position="12"/>
        <end position="31"/>
    </location>
</feature>
<keyword evidence="1" id="KW-1133">Transmembrane helix</keyword>
<proteinExistence type="predicted"/>
<dbReference type="InterPro" id="IPR001173">
    <property type="entry name" value="Glyco_trans_2-like"/>
</dbReference>
<feature type="transmembrane region" description="Helical" evidence="1">
    <location>
        <begin position="37"/>
        <end position="56"/>
    </location>
</feature>
<feature type="transmembrane region" description="Helical" evidence="1">
    <location>
        <begin position="455"/>
        <end position="474"/>
    </location>
</feature>
<feature type="transmembrane region" description="Helical" evidence="1">
    <location>
        <begin position="412"/>
        <end position="434"/>
    </location>
</feature>
<keyword evidence="1" id="KW-0812">Transmembrane</keyword>
<dbReference type="PANTHER" id="PTHR36851">
    <property type="entry name" value="UNNAMED PRODUCT"/>
    <property type="match status" value="1"/>
</dbReference>
<name>A0A1G1YLK3_9BACT</name>
<dbReference type="Proteomes" id="UP000178122">
    <property type="component" value="Unassembled WGS sequence"/>
</dbReference>
<feature type="domain" description="Glycosyltransferase 2-like" evidence="2">
    <location>
        <begin position="200"/>
        <end position="433"/>
    </location>
</feature>
<dbReference type="PANTHER" id="PTHR36851:SF1">
    <property type="entry name" value="GLYCO_TRANS_2-LIKE DOMAIN-CONTAINING PROTEIN"/>
    <property type="match status" value="1"/>
</dbReference>
<feature type="transmembrane region" description="Helical" evidence="1">
    <location>
        <begin position="381"/>
        <end position="400"/>
    </location>
</feature>
<reference evidence="3 4" key="1">
    <citation type="journal article" date="2016" name="Nat. Commun.">
        <title>Thousands of microbial genomes shed light on interconnected biogeochemical processes in an aquifer system.</title>
        <authorList>
            <person name="Anantharaman K."/>
            <person name="Brown C.T."/>
            <person name="Hug L.A."/>
            <person name="Sharon I."/>
            <person name="Castelle C.J."/>
            <person name="Probst A.J."/>
            <person name="Thomas B.C."/>
            <person name="Singh A."/>
            <person name="Wilkins M.J."/>
            <person name="Karaoz U."/>
            <person name="Brodie E.L."/>
            <person name="Williams K.H."/>
            <person name="Hubbard S.S."/>
            <person name="Banfield J.F."/>
        </authorList>
    </citation>
    <scope>NUCLEOTIDE SEQUENCE [LARGE SCALE GENOMIC DNA]</scope>
</reference>
<dbReference type="AlphaFoldDB" id="A0A1G1YLK3"/>
<dbReference type="Gene3D" id="3.90.550.10">
    <property type="entry name" value="Spore Coat Polysaccharide Biosynthesis Protein SpsA, Chain A"/>
    <property type="match status" value="1"/>
</dbReference>
<dbReference type="InterPro" id="IPR029044">
    <property type="entry name" value="Nucleotide-diphossugar_trans"/>
</dbReference>
<organism evidence="3 4">
    <name type="scientific">Candidatus Buchananbacteria bacterium RIFCSPLOWO2_01_FULL_40_23b</name>
    <dbReference type="NCBI Taxonomy" id="1797544"/>
    <lineage>
        <taxon>Bacteria</taxon>
        <taxon>Candidatus Buchananiibacteriota</taxon>
    </lineage>
</organism>
<comment type="caution">
    <text evidence="3">The sequence shown here is derived from an EMBL/GenBank/DDBJ whole genome shotgun (WGS) entry which is preliminary data.</text>
</comment>
<protein>
    <recommendedName>
        <fullName evidence="2">Glycosyltransferase 2-like domain-containing protein</fullName>
    </recommendedName>
</protein>
<accession>A0A1G1YLK3</accession>
<dbReference type="Pfam" id="PF13632">
    <property type="entry name" value="Glyco_trans_2_3"/>
    <property type="match status" value="1"/>
</dbReference>
<dbReference type="EMBL" id="MHIN01000051">
    <property type="protein sequence ID" value="OGY53243.1"/>
    <property type="molecule type" value="Genomic_DNA"/>
</dbReference>
<keyword evidence="1" id="KW-0472">Membrane</keyword>
<dbReference type="SUPFAM" id="SSF53448">
    <property type="entry name" value="Nucleotide-diphospho-sugar transferases"/>
    <property type="match status" value="1"/>
</dbReference>
<evidence type="ECO:0000313" key="3">
    <source>
        <dbReference type="EMBL" id="OGY53243.1"/>
    </source>
</evidence>
<gene>
    <name evidence="3" type="ORF">A2912_04045</name>
</gene>